<dbReference type="PANTHER" id="PTHR43586:SF8">
    <property type="entry name" value="CYSTEINE DESULFURASE 1, CHLOROPLASTIC"/>
    <property type="match status" value="1"/>
</dbReference>
<keyword evidence="4 8" id="KW-0808">Transferase</keyword>
<dbReference type="Gene3D" id="3.40.640.10">
    <property type="entry name" value="Type I PLP-dependent aspartate aminotransferase-like (Major domain)"/>
    <property type="match status" value="1"/>
</dbReference>
<comment type="cofactor">
    <cofactor evidence="1 7">
        <name>pyridoxal 5'-phosphate</name>
        <dbReference type="ChEBI" id="CHEBI:597326"/>
    </cofactor>
</comment>
<evidence type="ECO:0000256" key="3">
    <source>
        <dbReference type="ARBA" id="ARBA00012239"/>
    </source>
</evidence>
<dbReference type="InterPro" id="IPR020578">
    <property type="entry name" value="Aminotrans_V_PyrdxlP_BS"/>
</dbReference>
<dbReference type="CDD" id="cd06453">
    <property type="entry name" value="SufS_like"/>
    <property type="match status" value="1"/>
</dbReference>
<dbReference type="AlphaFoldDB" id="A0A9D1E035"/>
<organism evidence="10 11">
    <name type="scientific">Candidatus Coprenecus avistercoris</name>
    <dbReference type="NCBI Taxonomy" id="2840730"/>
    <lineage>
        <taxon>Bacteria</taxon>
        <taxon>Pseudomonadati</taxon>
        <taxon>Bacteroidota</taxon>
        <taxon>Bacteroidia</taxon>
        <taxon>Bacteroidales</taxon>
        <taxon>Rikenellaceae</taxon>
        <taxon>Rikenellaceae incertae sedis</taxon>
        <taxon>Candidatus Coprenecus</taxon>
    </lineage>
</organism>
<dbReference type="Proteomes" id="UP000886744">
    <property type="component" value="Unassembled WGS sequence"/>
</dbReference>
<dbReference type="GO" id="GO:0006534">
    <property type="term" value="P:cysteine metabolic process"/>
    <property type="evidence" value="ECO:0007669"/>
    <property type="project" value="UniProtKB-UniRule"/>
</dbReference>
<dbReference type="PANTHER" id="PTHR43586">
    <property type="entry name" value="CYSTEINE DESULFURASE"/>
    <property type="match status" value="1"/>
</dbReference>
<keyword evidence="5 8" id="KW-0663">Pyridoxal phosphate</keyword>
<dbReference type="GO" id="GO:0030170">
    <property type="term" value="F:pyridoxal phosphate binding"/>
    <property type="evidence" value="ECO:0007669"/>
    <property type="project" value="UniProtKB-UniRule"/>
</dbReference>
<comment type="caution">
    <text evidence="10">The sequence shown here is derived from an EMBL/GenBank/DDBJ whole genome shotgun (WGS) entry which is preliminary data.</text>
</comment>
<reference evidence="10" key="2">
    <citation type="journal article" date="2021" name="PeerJ">
        <title>Extensive microbial diversity within the chicken gut microbiome revealed by metagenomics and culture.</title>
        <authorList>
            <person name="Gilroy R."/>
            <person name="Ravi A."/>
            <person name="Getino M."/>
            <person name="Pursley I."/>
            <person name="Horton D.L."/>
            <person name="Alikhan N.F."/>
            <person name="Baker D."/>
            <person name="Gharbi K."/>
            <person name="Hall N."/>
            <person name="Watson M."/>
            <person name="Adriaenssens E.M."/>
            <person name="Foster-Nyarko E."/>
            <person name="Jarju S."/>
            <person name="Secka A."/>
            <person name="Antonio M."/>
            <person name="Oren A."/>
            <person name="Chaudhuri R.R."/>
            <person name="La Ragione R."/>
            <person name="Hildebrand F."/>
            <person name="Pallen M.J."/>
        </authorList>
    </citation>
    <scope>NUCLEOTIDE SEQUENCE</scope>
    <source>
        <strain evidence="10">ChiHjej13B12-12457</strain>
    </source>
</reference>
<dbReference type="Gene3D" id="3.90.1150.10">
    <property type="entry name" value="Aspartate Aminotransferase, domain 1"/>
    <property type="match status" value="1"/>
</dbReference>
<dbReference type="EC" id="2.8.1.7" evidence="3 8"/>
<evidence type="ECO:0000256" key="6">
    <source>
        <dbReference type="ARBA" id="ARBA00050776"/>
    </source>
</evidence>
<evidence type="ECO:0000259" key="9">
    <source>
        <dbReference type="Pfam" id="PF00266"/>
    </source>
</evidence>
<dbReference type="InterPro" id="IPR015421">
    <property type="entry name" value="PyrdxlP-dep_Trfase_major"/>
</dbReference>
<dbReference type="EMBL" id="DVHI01000014">
    <property type="protein sequence ID" value="HIR62026.1"/>
    <property type="molecule type" value="Genomic_DNA"/>
</dbReference>
<protein>
    <recommendedName>
        <fullName evidence="3 8">Cysteine desulfurase</fullName>
        <ecNumber evidence="3 8">2.8.1.7</ecNumber>
    </recommendedName>
</protein>
<evidence type="ECO:0000313" key="11">
    <source>
        <dbReference type="Proteomes" id="UP000886744"/>
    </source>
</evidence>
<reference evidence="10" key="1">
    <citation type="submission" date="2020-10" db="EMBL/GenBank/DDBJ databases">
        <authorList>
            <person name="Gilroy R."/>
        </authorList>
    </citation>
    <scope>NUCLEOTIDE SEQUENCE</scope>
    <source>
        <strain evidence="10">ChiHjej13B12-12457</strain>
    </source>
</reference>
<comment type="catalytic activity">
    <reaction evidence="6 8">
        <text>(sulfur carrier)-H + L-cysteine = (sulfur carrier)-SH + L-alanine</text>
        <dbReference type="Rhea" id="RHEA:43892"/>
        <dbReference type="Rhea" id="RHEA-COMP:14737"/>
        <dbReference type="Rhea" id="RHEA-COMP:14739"/>
        <dbReference type="ChEBI" id="CHEBI:29917"/>
        <dbReference type="ChEBI" id="CHEBI:35235"/>
        <dbReference type="ChEBI" id="CHEBI:57972"/>
        <dbReference type="ChEBI" id="CHEBI:64428"/>
        <dbReference type="EC" id="2.8.1.7"/>
    </reaction>
</comment>
<evidence type="ECO:0000256" key="5">
    <source>
        <dbReference type="ARBA" id="ARBA00022898"/>
    </source>
</evidence>
<dbReference type="Pfam" id="PF00266">
    <property type="entry name" value="Aminotran_5"/>
    <property type="match status" value="1"/>
</dbReference>
<dbReference type="InterPro" id="IPR010970">
    <property type="entry name" value="Cys_dSase_SufS"/>
</dbReference>
<dbReference type="NCBIfam" id="TIGR01979">
    <property type="entry name" value="sufS"/>
    <property type="match status" value="1"/>
</dbReference>
<evidence type="ECO:0000256" key="4">
    <source>
        <dbReference type="ARBA" id="ARBA00022679"/>
    </source>
</evidence>
<accession>A0A9D1E035</accession>
<dbReference type="InterPro" id="IPR015424">
    <property type="entry name" value="PyrdxlP-dep_Trfase"/>
</dbReference>
<dbReference type="SUPFAM" id="SSF53383">
    <property type="entry name" value="PLP-dependent transferases"/>
    <property type="match status" value="1"/>
</dbReference>
<feature type="domain" description="Aminotransferase class V" evidence="9">
    <location>
        <begin position="26"/>
        <end position="396"/>
    </location>
</feature>
<gene>
    <name evidence="10" type="primary">sufS</name>
    <name evidence="10" type="ORF">IAC94_00680</name>
</gene>
<dbReference type="InterPro" id="IPR000192">
    <property type="entry name" value="Aminotrans_V_dom"/>
</dbReference>
<evidence type="ECO:0000256" key="7">
    <source>
        <dbReference type="RuleBase" id="RU004504"/>
    </source>
</evidence>
<dbReference type="PROSITE" id="PS00595">
    <property type="entry name" value="AA_TRANSFER_CLASS_5"/>
    <property type="match status" value="1"/>
</dbReference>
<evidence type="ECO:0000256" key="8">
    <source>
        <dbReference type="RuleBase" id="RU004506"/>
    </source>
</evidence>
<comment type="similarity">
    <text evidence="2 8">Belongs to the class-V pyridoxal-phosphate-dependent aminotransferase family. Csd subfamily.</text>
</comment>
<sequence length="408" mass="44530">MIQDIDHIRSHFPYLQSACGGGRQLIYFDNAATTQKPRSVIEATSRWLQDSNANVHRAVYALAASATEHYEAGREAVRGLINAASKDEIVLTSGTTASINLLANIYGQQYIRPGDEILLSEGEHHSNIVPWQMLCARTGARLRYFPVREDGQWDLEAAERILAECKVKIVSAAHISNVLGIVNPVGELTVLAHRYGAVIHLDGAQGIVHEGIDVQETPCDFYSFSGHKLYALTGTGVLYGRRSLLETLPPWMGGGEMVDTVTYERTTYAPVPLRFEAGTPNFIAAGTLKPAIDFVTSVDVPQVRENEKRMTDYLMRELNAVGGLRIIGSGGKKAPLISFTVEGAHHSDIATLLDKMGVAVRSGQMCSEPLLAKFGLTGAVRVSLAAYNTMQECEAFMGALRRVLAMLR</sequence>
<evidence type="ECO:0000256" key="1">
    <source>
        <dbReference type="ARBA" id="ARBA00001933"/>
    </source>
</evidence>
<comment type="function">
    <text evidence="8">Catalyzes the removal of elemental sulfur and selenium atoms from L-cysteine, L-cystine, L-selenocysteine, and L-selenocystine to produce L-alanine.</text>
</comment>
<evidence type="ECO:0000313" key="10">
    <source>
        <dbReference type="EMBL" id="HIR62026.1"/>
    </source>
</evidence>
<dbReference type="InterPro" id="IPR015422">
    <property type="entry name" value="PyrdxlP-dep_Trfase_small"/>
</dbReference>
<proteinExistence type="inferred from homology"/>
<dbReference type="GO" id="GO:0031071">
    <property type="term" value="F:cysteine desulfurase activity"/>
    <property type="evidence" value="ECO:0007669"/>
    <property type="project" value="UniProtKB-UniRule"/>
</dbReference>
<name>A0A9D1E035_9BACT</name>
<evidence type="ECO:0000256" key="2">
    <source>
        <dbReference type="ARBA" id="ARBA00010447"/>
    </source>
</evidence>